<gene>
    <name evidence="1" type="ORF">ThimaDRAFT_4198</name>
</gene>
<sequence>MVKKPLSDEEKGKIARFQHSLSSESYPPYWRCLDGEQLTGIIKAMETRPNVSGVMQDVIVVQEKNDDIWSVWVNGYIKTALELRKATIGSVINIKCGGKVKVEFGHDYNALQIRILN</sequence>
<accession>F9UH25</accession>
<dbReference type="AlphaFoldDB" id="F9UH25"/>
<protein>
    <submittedName>
        <fullName evidence="1">Uncharacterized protein</fullName>
    </submittedName>
</protein>
<evidence type="ECO:0000313" key="2">
    <source>
        <dbReference type="Proteomes" id="UP000005459"/>
    </source>
</evidence>
<dbReference type="EMBL" id="AFWV01000017">
    <property type="protein sequence ID" value="EGV16429.1"/>
    <property type="molecule type" value="Genomic_DNA"/>
</dbReference>
<keyword evidence="2" id="KW-1185">Reference proteome</keyword>
<dbReference type="RefSeq" id="WP_007195070.1">
    <property type="nucleotide sequence ID" value="NZ_AFWV01000017.1"/>
</dbReference>
<reference evidence="1 2" key="1">
    <citation type="submission" date="2011-06" db="EMBL/GenBank/DDBJ databases">
        <title>The draft genome of Thiocapsa marina 5811.</title>
        <authorList>
            <consortium name="US DOE Joint Genome Institute (JGI-PGF)"/>
            <person name="Lucas S."/>
            <person name="Han J."/>
            <person name="Cheng J.-F."/>
            <person name="Goodwin L."/>
            <person name="Pitluck S."/>
            <person name="Peters L."/>
            <person name="Land M.L."/>
            <person name="Hauser L."/>
            <person name="Vogl K."/>
            <person name="Liu Z."/>
            <person name="Imhoff J."/>
            <person name="Thiel V."/>
            <person name="Frigaard N.-U."/>
            <person name="Bryant D."/>
            <person name="Woyke T.J."/>
        </authorList>
    </citation>
    <scope>NUCLEOTIDE SEQUENCE [LARGE SCALE GENOMIC DNA]</scope>
    <source>
        <strain evidence="1 2">5811</strain>
    </source>
</reference>
<dbReference type="Proteomes" id="UP000005459">
    <property type="component" value="Unassembled WGS sequence"/>
</dbReference>
<name>F9UH25_9GAMM</name>
<proteinExistence type="predicted"/>
<organism evidence="1 2">
    <name type="scientific">Thiocapsa marina 5811</name>
    <dbReference type="NCBI Taxonomy" id="768671"/>
    <lineage>
        <taxon>Bacteria</taxon>
        <taxon>Pseudomonadati</taxon>
        <taxon>Pseudomonadota</taxon>
        <taxon>Gammaproteobacteria</taxon>
        <taxon>Chromatiales</taxon>
        <taxon>Chromatiaceae</taxon>
        <taxon>Thiocapsa</taxon>
    </lineage>
</organism>
<evidence type="ECO:0000313" key="1">
    <source>
        <dbReference type="EMBL" id="EGV16429.1"/>
    </source>
</evidence>